<protein>
    <recommendedName>
        <fullName evidence="3">DUF19 domain-containing protein</fullName>
    </recommendedName>
</protein>
<proteinExistence type="predicted"/>
<accession>A0AAV2BND1</accession>
<dbReference type="Proteomes" id="UP001497382">
    <property type="component" value="Unassembled WGS sequence"/>
</dbReference>
<dbReference type="AlphaFoldDB" id="A0AAV2BND1"/>
<comment type="caution">
    <text evidence="1">The sequence shown here is derived from an EMBL/GenBank/DDBJ whole genome shotgun (WGS) entry which is preliminary data.</text>
</comment>
<sequence>MKQAEILYLESQYGNPGLEPFAISLRDKVIIAKDEGQKFENFDKAFKMILRAFSVLLIAKVTLGKSDCEINPFENCKIPKIFNEIPTEVSDFKEFCAETKSYYRCTRQYQDECGTGRITLYDSPGLFEATYDTISDVCEDGTLLNLVVTENLKCFNDTFGKTNCLEEAEDFVTPLIERLREDKNHENTVSISCLEEIHSSDCVLRAVFENCGKIVGEATYEIILRSKTIEYSCKVAEAQSVLDAMENLDLSEDKKQSFTALLEKLLEEKSN</sequence>
<evidence type="ECO:0000313" key="1">
    <source>
        <dbReference type="EMBL" id="CAL1296989.1"/>
    </source>
</evidence>
<reference evidence="1 2" key="1">
    <citation type="submission" date="2024-04" db="EMBL/GenBank/DDBJ databases">
        <authorList>
            <person name="Rising A."/>
            <person name="Reimegard J."/>
            <person name="Sonavane S."/>
            <person name="Akerstrom W."/>
            <person name="Nylinder S."/>
            <person name="Hedman E."/>
            <person name="Kallberg Y."/>
        </authorList>
    </citation>
    <scope>NUCLEOTIDE SEQUENCE [LARGE SCALE GENOMIC DNA]</scope>
</reference>
<name>A0AAV2BND1_9ARAC</name>
<dbReference type="EMBL" id="CAXIEN010000410">
    <property type="protein sequence ID" value="CAL1296989.1"/>
    <property type="molecule type" value="Genomic_DNA"/>
</dbReference>
<evidence type="ECO:0000313" key="2">
    <source>
        <dbReference type="Proteomes" id="UP001497382"/>
    </source>
</evidence>
<gene>
    <name evidence="1" type="ORF">LARSCL_LOCUS20036</name>
</gene>
<keyword evidence="2" id="KW-1185">Reference proteome</keyword>
<evidence type="ECO:0008006" key="3">
    <source>
        <dbReference type="Google" id="ProtNLM"/>
    </source>
</evidence>
<organism evidence="1 2">
    <name type="scientific">Larinioides sclopetarius</name>
    <dbReference type="NCBI Taxonomy" id="280406"/>
    <lineage>
        <taxon>Eukaryota</taxon>
        <taxon>Metazoa</taxon>
        <taxon>Ecdysozoa</taxon>
        <taxon>Arthropoda</taxon>
        <taxon>Chelicerata</taxon>
        <taxon>Arachnida</taxon>
        <taxon>Araneae</taxon>
        <taxon>Araneomorphae</taxon>
        <taxon>Entelegynae</taxon>
        <taxon>Araneoidea</taxon>
        <taxon>Araneidae</taxon>
        <taxon>Larinioides</taxon>
    </lineage>
</organism>